<feature type="transmembrane region" description="Helical" evidence="1">
    <location>
        <begin position="33"/>
        <end position="51"/>
    </location>
</feature>
<organism evidence="2 3">
    <name type="scientific">Flammeovirga yaeyamensis</name>
    <dbReference type="NCBI Taxonomy" id="367791"/>
    <lineage>
        <taxon>Bacteria</taxon>
        <taxon>Pseudomonadati</taxon>
        <taxon>Bacteroidota</taxon>
        <taxon>Cytophagia</taxon>
        <taxon>Cytophagales</taxon>
        <taxon>Flammeovirgaceae</taxon>
        <taxon>Flammeovirga</taxon>
    </lineage>
</organism>
<evidence type="ECO:0000256" key="1">
    <source>
        <dbReference type="SAM" id="Phobius"/>
    </source>
</evidence>
<protein>
    <recommendedName>
        <fullName evidence="4">Lipopolysaccharide biosynthesis protein</fullName>
    </recommendedName>
</protein>
<dbReference type="RefSeq" id="WP_169664751.1">
    <property type="nucleotide sequence ID" value="NZ_CP076132.1"/>
</dbReference>
<feature type="transmembrane region" description="Helical" evidence="1">
    <location>
        <begin position="315"/>
        <end position="334"/>
    </location>
</feature>
<dbReference type="EMBL" id="CP076132">
    <property type="protein sequence ID" value="QWG02327.1"/>
    <property type="molecule type" value="Genomic_DNA"/>
</dbReference>
<dbReference type="KEGG" id="fya:KMW28_01720"/>
<gene>
    <name evidence="2" type="ORF">KMW28_01720</name>
</gene>
<keyword evidence="1" id="KW-0812">Transmembrane</keyword>
<accession>A0AAX1N559</accession>
<proteinExistence type="predicted"/>
<feature type="transmembrane region" description="Helical" evidence="1">
    <location>
        <begin position="58"/>
        <end position="76"/>
    </location>
</feature>
<evidence type="ECO:0000313" key="3">
    <source>
        <dbReference type="Proteomes" id="UP000678679"/>
    </source>
</evidence>
<reference evidence="2 3" key="1">
    <citation type="submission" date="2021-05" db="EMBL/GenBank/DDBJ databases">
        <title>Comparative genomic studies on the polysaccharide-degrading batcterial strains of the Flammeovirga genus.</title>
        <authorList>
            <person name="Zewei F."/>
            <person name="Zheng Z."/>
            <person name="Yu L."/>
            <person name="Ruyue G."/>
            <person name="Yanhong M."/>
            <person name="Yuanyuan C."/>
            <person name="Jingyan G."/>
            <person name="Wenjun H."/>
        </authorList>
    </citation>
    <scope>NUCLEOTIDE SEQUENCE [LARGE SCALE GENOMIC DNA]</scope>
    <source>
        <strain evidence="2 3">NBRC:100898</strain>
    </source>
</reference>
<keyword evidence="1" id="KW-1133">Transmembrane helix</keyword>
<dbReference type="AlphaFoldDB" id="A0AAX1N559"/>
<name>A0AAX1N559_9BACT</name>
<evidence type="ECO:0000313" key="2">
    <source>
        <dbReference type="EMBL" id="QWG02327.1"/>
    </source>
</evidence>
<dbReference type="Proteomes" id="UP000678679">
    <property type="component" value="Chromosome 1"/>
</dbReference>
<keyword evidence="1" id="KW-0472">Membrane</keyword>
<sequence length="344" mass="39174">MEHSNKDTGNQSSKNKNDEIDLIELFSIIGDKIKSVFSGVFGAFISLLVYLYKKIYTWKIVVGIVVVIGGITGYLMKNTSQYYSSKASINSPYLKGVDFTNELNELNALCNEDGWEKLSKQLNLPLNIVSNISEISAIGYTDKYLKGKVSEEILDSLLMYSLQNEERFDITVSTKTNDFSKEDIQKGFEYFFDKNRYINKYKKVYQSGLKDRELTLIDQKQKLKEFNEAYKEVIKSQAKLTSEQSSNVLRLSSKNDEGIIKESGDKSMETMLEERNLSESLVTVRKQLTVEGNVEFVNRFSELNTVSLSTKGKTALGMFIGFVSILAFVILVDLNRYLKKKSEL</sequence>
<evidence type="ECO:0008006" key="4">
    <source>
        <dbReference type="Google" id="ProtNLM"/>
    </source>
</evidence>
<keyword evidence="3" id="KW-1185">Reference proteome</keyword>